<sequence length="34" mass="3754">MLTTELFIAIISLCITCFNLGYTVGSKSNDKTQK</sequence>
<dbReference type="Proteomes" id="UP000095350">
    <property type="component" value="Unassembled WGS sequence"/>
</dbReference>
<reference evidence="2 3" key="1">
    <citation type="submission" date="2015-09" db="EMBL/GenBank/DDBJ databases">
        <authorList>
            <consortium name="Pathogen Informatics"/>
        </authorList>
    </citation>
    <scope>NUCLEOTIDE SEQUENCE [LARGE SCALE GENOMIC DNA]</scope>
    <source>
        <strain evidence="2 3">2789STDY5834960</strain>
    </source>
</reference>
<accession>A0A173R287</accession>
<keyword evidence="1" id="KW-0472">Membrane</keyword>
<evidence type="ECO:0000256" key="1">
    <source>
        <dbReference type="SAM" id="Phobius"/>
    </source>
</evidence>
<evidence type="ECO:0000313" key="2">
    <source>
        <dbReference type="EMBL" id="CUM71942.1"/>
    </source>
</evidence>
<dbReference type="AlphaFoldDB" id="A0A173R287"/>
<gene>
    <name evidence="2" type="ORF">ERS852572_00130</name>
</gene>
<name>A0A173R287_9FIRM</name>
<feature type="transmembrane region" description="Helical" evidence="1">
    <location>
        <begin position="6"/>
        <end position="25"/>
    </location>
</feature>
<dbReference type="EMBL" id="CYXZ01000001">
    <property type="protein sequence ID" value="CUM71942.1"/>
    <property type="molecule type" value="Genomic_DNA"/>
</dbReference>
<keyword evidence="1" id="KW-1133">Transmembrane helix</keyword>
<evidence type="ECO:0000313" key="3">
    <source>
        <dbReference type="Proteomes" id="UP000095350"/>
    </source>
</evidence>
<dbReference type="PaxDb" id="166486-ERS852572_00130"/>
<organism evidence="2 3">
    <name type="scientific">Roseburia intestinalis</name>
    <dbReference type="NCBI Taxonomy" id="166486"/>
    <lineage>
        <taxon>Bacteria</taxon>
        <taxon>Bacillati</taxon>
        <taxon>Bacillota</taxon>
        <taxon>Clostridia</taxon>
        <taxon>Lachnospirales</taxon>
        <taxon>Lachnospiraceae</taxon>
        <taxon>Roseburia</taxon>
    </lineage>
</organism>
<proteinExistence type="predicted"/>
<protein>
    <submittedName>
        <fullName evidence="2">Uncharacterized protein</fullName>
    </submittedName>
</protein>
<keyword evidence="1" id="KW-0812">Transmembrane</keyword>